<evidence type="ECO:0000313" key="2">
    <source>
        <dbReference type="EMBL" id="MTW01621.1"/>
    </source>
</evidence>
<name>A0A6L6PWV5_9BURK</name>
<keyword evidence="3" id="KW-1185">Reference proteome</keyword>
<dbReference type="Pfam" id="PF06980">
    <property type="entry name" value="DUF1302"/>
    <property type="match status" value="1"/>
</dbReference>
<keyword evidence="1" id="KW-0732">Signal</keyword>
<reference evidence="2 3" key="1">
    <citation type="submission" date="2019-11" db="EMBL/GenBank/DDBJ databases">
        <title>Type strains purchased from KCTC, JCM and DSMZ.</title>
        <authorList>
            <person name="Lu H."/>
        </authorList>
    </citation>
    <scope>NUCLEOTIDE SEQUENCE [LARGE SCALE GENOMIC DNA]</scope>
    <source>
        <strain evidence="2 3">KCTC 42409</strain>
    </source>
</reference>
<dbReference type="EMBL" id="WNLA01000002">
    <property type="protein sequence ID" value="MTW01621.1"/>
    <property type="molecule type" value="Genomic_DNA"/>
</dbReference>
<evidence type="ECO:0000256" key="1">
    <source>
        <dbReference type="SAM" id="SignalP"/>
    </source>
</evidence>
<sequence length="573" mass="60927">MKSTTRAVPPAKLRLIAQAAMLAACAPVLAAPTINLGDEATLDFNATLNYGVAMRTKAPSAALINGPVGAAGLPATINSDDGDRNFKRHSLTENRLSALLEGDVKYQNLGLFARASMFYDNVYNRRNDNDAPSTVNHGGDPQSFTEGARDYAGRRARMLDVYAYGAFTPGDTKLNLRAGQQVVQWGEALYFPNIAGAQAPADATKSSVAGAEVKDILLPTGQVSAQWAITPSFSAMAYYQYKYKPTEVSPAGTYFSYADMIGPGADRIYVMANPLLANPATAALPGLPMMLAATRGPDIRPSDRGQFGIGARFRPEAGTELGLYYLRYHDKNPSVQMNFGIATLYPGLPQAGIPAITSAALPPAYQFLPTTYQVKYFDGIHLAGATFSTQVMGISLAGELSRRSGAPVLVNTPAGPVSSRSTSWQGQVSAIKAIEKTVLADSMILVAEVGVHRAGSVDALTIAGTQYSQLAATKSSWGYVVGPTLSYQNVFGGWDMDMPVTFQHLVRGVPAVAGSFGALTGKGDKRLSVGVTFRYLSNLEVGAAYNAFLGGSDAALRPLGDRNYISFNVKYRF</sequence>
<dbReference type="Proteomes" id="UP000484015">
    <property type="component" value="Unassembled WGS sequence"/>
</dbReference>
<dbReference type="RefSeq" id="WP_155438004.1">
    <property type="nucleotide sequence ID" value="NZ_WNLA01000002.1"/>
</dbReference>
<organism evidence="2 3">
    <name type="scientific">Pseudoduganella ginsengisoli</name>
    <dbReference type="NCBI Taxonomy" id="1462440"/>
    <lineage>
        <taxon>Bacteria</taxon>
        <taxon>Pseudomonadati</taxon>
        <taxon>Pseudomonadota</taxon>
        <taxon>Betaproteobacteria</taxon>
        <taxon>Burkholderiales</taxon>
        <taxon>Oxalobacteraceae</taxon>
        <taxon>Telluria group</taxon>
        <taxon>Pseudoduganella</taxon>
    </lineage>
</organism>
<comment type="caution">
    <text evidence="2">The sequence shown here is derived from an EMBL/GenBank/DDBJ whole genome shotgun (WGS) entry which is preliminary data.</text>
</comment>
<accession>A0A6L6PWV5</accession>
<protein>
    <submittedName>
        <fullName evidence="2">DUF1302 family protein</fullName>
    </submittedName>
</protein>
<dbReference type="PROSITE" id="PS51257">
    <property type="entry name" value="PROKAR_LIPOPROTEIN"/>
    <property type="match status" value="1"/>
</dbReference>
<proteinExistence type="predicted"/>
<dbReference type="InterPro" id="IPR010727">
    <property type="entry name" value="DUF1302"/>
</dbReference>
<feature type="signal peptide" evidence="1">
    <location>
        <begin position="1"/>
        <end position="30"/>
    </location>
</feature>
<dbReference type="AlphaFoldDB" id="A0A6L6PWV5"/>
<evidence type="ECO:0000313" key="3">
    <source>
        <dbReference type="Proteomes" id="UP000484015"/>
    </source>
</evidence>
<gene>
    <name evidence="2" type="ORF">GM668_05910</name>
</gene>
<feature type="chain" id="PRO_5026698850" evidence="1">
    <location>
        <begin position="31"/>
        <end position="573"/>
    </location>
</feature>
<dbReference type="OrthoDB" id="8522166at2"/>